<comment type="caution">
    <text evidence="1">The sequence shown here is derived from an EMBL/GenBank/DDBJ whole genome shotgun (WGS) entry which is preliminary data.</text>
</comment>
<accession>A0ABR2UR48</accession>
<organism evidence="1 2">
    <name type="scientific">Seiridium unicorne</name>
    <dbReference type="NCBI Taxonomy" id="138068"/>
    <lineage>
        <taxon>Eukaryota</taxon>
        <taxon>Fungi</taxon>
        <taxon>Dikarya</taxon>
        <taxon>Ascomycota</taxon>
        <taxon>Pezizomycotina</taxon>
        <taxon>Sordariomycetes</taxon>
        <taxon>Xylariomycetidae</taxon>
        <taxon>Amphisphaeriales</taxon>
        <taxon>Sporocadaceae</taxon>
        <taxon>Seiridium</taxon>
    </lineage>
</organism>
<dbReference type="Proteomes" id="UP001408356">
    <property type="component" value="Unassembled WGS sequence"/>
</dbReference>
<proteinExistence type="predicted"/>
<dbReference type="EMBL" id="JARVKF010000401">
    <property type="protein sequence ID" value="KAK9417130.1"/>
    <property type="molecule type" value="Genomic_DNA"/>
</dbReference>
<name>A0ABR2UR48_9PEZI</name>
<protein>
    <submittedName>
        <fullName evidence="1">Uncharacterized protein</fullName>
    </submittedName>
</protein>
<evidence type="ECO:0000313" key="2">
    <source>
        <dbReference type="Proteomes" id="UP001408356"/>
    </source>
</evidence>
<sequence>MAANIAYDIDSVSRILEALSIHSDGGVKPSTKAAGESEQVCPDSYLAGLSCSLADEGRQFESLRGLMWPYMITTKLMISEEYGITDAFDDGYSGIGITLNPIGLYANAPLLPFSPMMRRAIDKVS</sequence>
<reference evidence="1 2" key="1">
    <citation type="journal article" date="2024" name="J. Plant Pathol.">
        <title>Sequence and assembly of the genome of Seiridium unicorne, isolate CBS 538.82, causal agent of cypress canker disease.</title>
        <authorList>
            <person name="Scali E."/>
            <person name="Rocca G.D."/>
            <person name="Danti R."/>
            <person name="Garbelotto M."/>
            <person name="Barberini S."/>
            <person name="Baroncelli R."/>
            <person name="Emiliani G."/>
        </authorList>
    </citation>
    <scope>NUCLEOTIDE SEQUENCE [LARGE SCALE GENOMIC DNA]</scope>
    <source>
        <strain evidence="1 2">BM-138-508</strain>
    </source>
</reference>
<evidence type="ECO:0000313" key="1">
    <source>
        <dbReference type="EMBL" id="KAK9417130.1"/>
    </source>
</evidence>
<keyword evidence="2" id="KW-1185">Reference proteome</keyword>
<gene>
    <name evidence="1" type="ORF">SUNI508_09148</name>
</gene>